<dbReference type="EMBL" id="BMZO01000011">
    <property type="protein sequence ID" value="GHC79512.1"/>
    <property type="molecule type" value="Genomic_DNA"/>
</dbReference>
<comment type="caution">
    <text evidence="2">The sequence shown here is derived from an EMBL/GenBank/DDBJ whole genome shotgun (WGS) entry which is preliminary data.</text>
</comment>
<gene>
    <name evidence="2" type="ORF">GCM10010136_32120</name>
</gene>
<accession>A0A8J3GIM6</accession>
<evidence type="ECO:0000313" key="2">
    <source>
        <dbReference type="EMBL" id="GHC79512.1"/>
    </source>
</evidence>
<dbReference type="AlphaFoldDB" id="A0A8J3GIM6"/>
<organism evidence="2 3">
    <name type="scientific">Limoniibacter endophyticus</name>
    <dbReference type="NCBI Taxonomy" id="1565040"/>
    <lineage>
        <taxon>Bacteria</taxon>
        <taxon>Pseudomonadati</taxon>
        <taxon>Pseudomonadota</taxon>
        <taxon>Alphaproteobacteria</taxon>
        <taxon>Hyphomicrobiales</taxon>
        <taxon>Bartonellaceae</taxon>
        <taxon>Limoniibacter</taxon>
    </lineage>
</organism>
<proteinExistence type="predicted"/>
<keyword evidence="3" id="KW-1185">Reference proteome</keyword>
<feature type="transmembrane region" description="Helical" evidence="1">
    <location>
        <begin position="50"/>
        <end position="71"/>
    </location>
</feature>
<feature type="transmembrane region" description="Helical" evidence="1">
    <location>
        <begin position="7"/>
        <end position="30"/>
    </location>
</feature>
<dbReference type="Proteomes" id="UP000641137">
    <property type="component" value="Unassembled WGS sequence"/>
</dbReference>
<reference evidence="2" key="2">
    <citation type="submission" date="2020-09" db="EMBL/GenBank/DDBJ databases">
        <authorList>
            <person name="Sun Q."/>
            <person name="Kim S."/>
        </authorList>
    </citation>
    <scope>NUCLEOTIDE SEQUENCE</scope>
    <source>
        <strain evidence="2">KCTC 42097</strain>
    </source>
</reference>
<reference evidence="2" key="1">
    <citation type="journal article" date="2014" name="Int. J. Syst. Evol. Microbiol.">
        <title>Complete genome sequence of Corynebacterium casei LMG S-19264T (=DSM 44701T), isolated from a smear-ripened cheese.</title>
        <authorList>
            <consortium name="US DOE Joint Genome Institute (JGI-PGF)"/>
            <person name="Walter F."/>
            <person name="Albersmeier A."/>
            <person name="Kalinowski J."/>
            <person name="Ruckert C."/>
        </authorList>
    </citation>
    <scope>NUCLEOTIDE SEQUENCE</scope>
    <source>
        <strain evidence="2">KCTC 42097</strain>
    </source>
</reference>
<keyword evidence="1" id="KW-1133">Transmembrane helix</keyword>
<keyword evidence="1" id="KW-0472">Membrane</keyword>
<evidence type="ECO:0000313" key="3">
    <source>
        <dbReference type="Proteomes" id="UP000641137"/>
    </source>
</evidence>
<protein>
    <submittedName>
        <fullName evidence="2">Uncharacterized protein</fullName>
    </submittedName>
</protein>
<dbReference type="RefSeq" id="WP_189492528.1">
    <property type="nucleotide sequence ID" value="NZ_BMZO01000011.1"/>
</dbReference>
<sequence length="214" mass="24261">MFGHKFSVAAFWALALLGIILIGHTWFGLYGYKPSWCLEGETPTLCTREWLSAFSGWAAAIVAGASIIAIIGQLDQQRKQTAYLLGEAEPSIDIERLAPLSLSIRVVNWNRRKLTFRFDVSNESEKIELRSMKKKTETEPSFRDASFLYPTLLPGWEDKQQRPSFAELQIELEDPIDDNLVDVELRIETKCEFSGRSLAKISQSHAIPPWGNKE</sequence>
<evidence type="ECO:0000256" key="1">
    <source>
        <dbReference type="SAM" id="Phobius"/>
    </source>
</evidence>
<name>A0A8J3GIM6_9HYPH</name>
<keyword evidence="1" id="KW-0812">Transmembrane</keyword>